<dbReference type="AlphaFoldDB" id="G2QKL0"/>
<accession>G2QKL0</accession>
<dbReference type="EMBL" id="CP003006">
    <property type="protein sequence ID" value="AEO60116.1"/>
    <property type="molecule type" value="Genomic_DNA"/>
</dbReference>
<dbReference type="eggNOG" id="KOG2214">
    <property type="taxonomic scope" value="Eukaryota"/>
</dbReference>
<dbReference type="Gene3D" id="3.40.1090.10">
    <property type="entry name" value="Cytosolic phospholipase A2 catalytic domain"/>
    <property type="match status" value="2"/>
</dbReference>
<dbReference type="PANTHER" id="PTHR14226">
    <property type="entry name" value="NEUROPATHY TARGET ESTERASE/SWISS CHEESE D.MELANOGASTER"/>
    <property type="match status" value="1"/>
</dbReference>
<keyword evidence="2 5" id="KW-0378">Hydrolase</keyword>
<proteinExistence type="inferred from homology"/>
<dbReference type="Proteomes" id="UP000007322">
    <property type="component" value="Chromosome 5"/>
</dbReference>
<dbReference type="SUPFAM" id="SSF52151">
    <property type="entry name" value="FabD/lysophospholipase-like"/>
    <property type="match status" value="1"/>
</dbReference>
<dbReference type="InParanoid" id="G2QKL0"/>
<feature type="compositionally biased region" description="Basic residues" evidence="7">
    <location>
        <begin position="718"/>
        <end position="732"/>
    </location>
</feature>
<feature type="short sequence motif" description="GXSXG" evidence="5">
    <location>
        <begin position="254"/>
        <end position="258"/>
    </location>
</feature>
<protein>
    <recommendedName>
        <fullName evidence="6">Patatin-like phospholipase domain-containing protein</fullName>
        <ecNumber evidence="6">3.1.1.-</ecNumber>
    </recommendedName>
</protein>
<dbReference type="InterPro" id="IPR021771">
    <property type="entry name" value="Triacylglycerol_lipase_N"/>
</dbReference>
<dbReference type="OrthoDB" id="10049244at2759"/>
<dbReference type="STRING" id="573729.G2QKL0"/>
<sequence>MPDLLLHEPRTIQATTAGLGSATPPLLDPTKLRRKRKNADHGLFGTSRLVRNVGNLALSLRDGLSASEREEIRKKEERRQILIARMENASTYKAWYEAATELDQLEGNDKWKLDDSTGEPDYRPDLIRSSLKELDTARTNCDINAMLYLLRTALSRDIGGMGHVELYRHSYVGTKALIEQYVNSALQTIESLVDKSVSQTELDPKDLLEGMVYARQNFGRSALLLSGGATFGMAHVGVLKTLYEQQLLPRIMSGASAGSIVCAVLCTRKDEEIPELIEKFPYGDLRVFEGENESLTTHLHNLLTKGWWSDISNLTRVMRSWLGDVTFLEAYNRTRRICNICVSSASIYDVPRLLNYITAPNVLIWSAVAASCSVPLIFKGQPLLMKHPVTGAHELWTPTPQQFIDGSVDNDLPMTRLAEMFNVNHFIVSQVNPHVIPFLPRDEQVIPGKLSHEKPARGLARELLIKFGSITKEEVLYRMQFCAEMGIFPNLLTKLLAVMSQKYSGDINILPAISRSDLPLMLKNPTPEFMLRSCAVGERATWPKLSRIRDRLAIELALDQAVHALRARVVFSRSQVNLRRAMGVLRPMAYRPPGGSRGRPATSGEPSPSWGAICVVQPPNSGETTPSDEKTFGRRRGSGASIQLVVATKHKKPLLQDDDQSDDDEQLELKFRPSRSRGGPASGSGSGSGSTTTTGGSGGDGDSGVASGSSRGSDVRLPRLRRNAKSHGHFRSGKPAPDFYPRDRVRPFVGSGTAWTGEPMTSGSGSGGAEVGDDAGDSTTAAEDEPGSASSPIRIHISAPWDDDGTDQAFEGLQSDADPYAAGPSSHFRAESRERDSPSKLRYSES</sequence>
<evidence type="ECO:0000256" key="7">
    <source>
        <dbReference type="SAM" id="MobiDB-lite"/>
    </source>
</evidence>
<dbReference type="Pfam" id="PF01734">
    <property type="entry name" value="Patatin"/>
    <property type="match status" value="1"/>
</dbReference>
<dbReference type="PANTHER" id="PTHR14226:SF10">
    <property type="entry name" value="TRIACYLGLYCEROL LIPASE 4-RELATED"/>
    <property type="match status" value="1"/>
</dbReference>
<feature type="active site" description="Proton acceptor" evidence="5">
    <location>
        <position position="405"/>
    </location>
</feature>
<dbReference type="InterPro" id="IPR002641">
    <property type="entry name" value="PNPLA_dom"/>
</dbReference>
<dbReference type="GO" id="GO:0004806">
    <property type="term" value="F:triacylglycerol lipase activity"/>
    <property type="evidence" value="ECO:0007669"/>
    <property type="project" value="InterPro"/>
</dbReference>
<comment type="function">
    <text evidence="6">Lipid hydrolase.</text>
</comment>
<dbReference type="EC" id="3.1.1.-" evidence="6"/>
<comment type="subcellular location">
    <subcellularLocation>
        <location evidence="6">Membrane</location>
        <topology evidence="6">Single-pass membrane protein</topology>
    </subcellularLocation>
</comment>
<evidence type="ECO:0000313" key="9">
    <source>
        <dbReference type="EMBL" id="AEO60116.1"/>
    </source>
</evidence>
<feature type="compositionally biased region" description="Low complexity" evidence="7">
    <location>
        <begin position="703"/>
        <end position="712"/>
    </location>
</feature>
<reference evidence="9 10" key="1">
    <citation type="journal article" date="2011" name="Nat. Biotechnol.">
        <title>Comparative genomic analysis of the thermophilic biomass-degrading fungi Myceliophthora thermophila and Thielavia terrestris.</title>
        <authorList>
            <person name="Berka R.M."/>
            <person name="Grigoriev I.V."/>
            <person name="Otillar R."/>
            <person name="Salamov A."/>
            <person name="Grimwood J."/>
            <person name="Reid I."/>
            <person name="Ishmael N."/>
            <person name="John T."/>
            <person name="Darmond C."/>
            <person name="Moisan M.-C."/>
            <person name="Henrissat B."/>
            <person name="Coutinho P.M."/>
            <person name="Lombard V."/>
            <person name="Natvig D.O."/>
            <person name="Lindquist E."/>
            <person name="Schmutz J."/>
            <person name="Lucas S."/>
            <person name="Harris P."/>
            <person name="Powlowski J."/>
            <person name="Bellemare A."/>
            <person name="Taylor D."/>
            <person name="Butler G."/>
            <person name="de Vries R.P."/>
            <person name="Allijn I.E."/>
            <person name="van den Brink J."/>
            <person name="Ushinsky S."/>
            <person name="Storms R."/>
            <person name="Powell A.J."/>
            <person name="Paulsen I.T."/>
            <person name="Elbourne L.D.H."/>
            <person name="Baker S.E."/>
            <person name="Magnuson J."/>
            <person name="LaBoissiere S."/>
            <person name="Clutterbuck A.J."/>
            <person name="Martinez D."/>
            <person name="Wogulis M."/>
            <person name="de Leon A.L."/>
            <person name="Rey M.W."/>
            <person name="Tsang A."/>
        </authorList>
    </citation>
    <scope>NUCLEOTIDE SEQUENCE [LARGE SCALE GENOMIC DNA]</scope>
    <source>
        <strain evidence="10">ATCC 42464 / BCRC 31852 / DSM 1799</strain>
    </source>
</reference>
<evidence type="ECO:0000256" key="4">
    <source>
        <dbReference type="ARBA" id="ARBA00023098"/>
    </source>
</evidence>
<keyword evidence="4 5" id="KW-0443">Lipid metabolism</keyword>
<dbReference type="GO" id="GO:0016020">
    <property type="term" value="C:membrane"/>
    <property type="evidence" value="ECO:0007669"/>
    <property type="project" value="UniProtKB-SubCell"/>
</dbReference>
<name>G2QKL0_THET4</name>
<evidence type="ECO:0000256" key="1">
    <source>
        <dbReference type="ARBA" id="ARBA00002682"/>
    </source>
</evidence>
<evidence type="ECO:0000259" key="8">
    <source>
        <dbReference type="PROSITE" id="PS51635"/>
    </source>
</evidence>
<dbReference type="HOGENOM" id="CLU_009031_1_0_1"/>
<keyword evidence="3 5" id="KW-0442">Lipid degradation</keyword>
<evidence type="ECO:0000256" key="2">
    <source>
        <dbReference type="ARBA" id="ARBA00022801"/>
    </source>
</evidence>
<feature type="region of interest" description="Disordered" evidence="7">
    <location>
        <begin position="670"/>
        <end position="846"/>
    </location>
</feature>
<evidence type="ECO:0000256" key="3">
    <source>
        <dbReference type="ARBA" id="ARBA00022963"/>
    </source>
</evidence>
<keyword evidence="10" id="KW-1185">Reference proteome</keyword>
<evidence type="ECO:0000256" key="6">
    <source>
        <dbReference type="RuleBase" id="RU362055"/>
    </source>
</evidence>
<dbReference type="InterPro" id="IPR016035">
    <property type="entry name" value="Acyl_Trfase/lysoPLipase"/>
</dbReference>
<dbReference type="GO" id="GO:0016042">
    <property type="term" value="P:lipid catabolic process"/>
    <property type="evidence" value="ECO:0007669"/>
    <property type="project" value="UniProtKB-UniRule"/>
</dbReference>
<evidence type="ECO:0000256" key="5">
    <source>
        <dbReference type="PROSITE-ProRule" id="PRU01161"/>
    </source>
</evidence>
<organism evidence="9 10">
    <name type="scientific">Thermothelomyces thermophilus (strain ATCC 42464 / BCRC 31852 / DSM 1799)</name>
    <name type="common">Sporotrichum thermophile</name>
    <dbReference type="NCBI Taxonomy" id="573729"/>
    <lineage>
        <taxon>Eukaryota</taxon>
        <taxon>Fungi</taxon>
        <taxon>Dikarya</taxon>
        <taxon>Ascomycota</taxon>
        <taxon>Pezizomycotina</taxon>
        <taxon>Sordariomycetes</taxon>
        <taxon>Sordariomycetidae</taxon>
        <taxon>Sordariales</taxon>
        <taxon>Chaetomiaceae</taxon>
        <taxon>Thermothelomyces</taxon>
    </lineage>
</organism>
<dbReference type="RefSeq" id="XP_003665361.1">
    <property type="nucleotide sequence ID" value="XM_003665313.1"/>
</dbReference>
<evidence type="ECO:0000313" key="10">
    <source>
        <dbReference type="Proteomes" id="UP000007322"/>
    </source>
</evidence>
<gene>
    <name evidence="9" type="ORF">MYCTH_2308988</name>
</gene>
<feature type="region of interest" description="Disordered" evidence="7">
    <location>
        <begin position="587"/>
        <end position="639"/>
    </location>
</feature>
<dbReference type="InterPro" id="IPR050301">
    <property type="entry name" value="NTE"/>
</dbReference>
<feature type="domain" description="PNPLA" evidence="8">
    <location>
        <begin position="223"/>
        <end position="418"/>
    </location>
</feature>
<dbReference type="CDD" id="cd07230">
    <property type="entry name" value="Pat_TGL4-5_like"/>
    <property type="match status" value="1"/>
</dbReference>
<comment type="function">
    <text evidence="1">Probable lipid hydrolase.</text>
</comment>
<feature type="compositionally biased region" description="Acidic residues" evidence="7">
    <location>
        <begin position="771"/>
        <end position="786"/>
    </location>
</feature>
<dbReference type="FunCoup" id="G2QKL0">
    <property type="interactions" value="122"/>
</dbReference>
<comment type="caution">
    <text evidence="5">Lacks conserved residue(s) required for the propagation of feature annotation.</text>
</comment>
<dbReference type="GeneID" id="11511121"/>
<feature type="active site" description="Nucleophile" evidence="5">
    <location>
        <position position="256"/>
    </location>
</feature>
<dbReference type="Pfam" id="PF11815">
    <property type="entry name" value="DUF3336"/>
    <property type="match status" value="1"/>
</dbReference>
<dbReference type="KEGG" id="mtm:MYCTH_2308988"/>
<dbReference type="VEuPathDB" id="FungiDB:MYCTH_2308988"/>
<dbReference type="PROSITE" id="PS51635">
    <property type="entry name" value="PNPLA"/>
    <property type="match status" value="1"/>
</dbReference>
<dbReference type="GO" id="GO:0006641">
    <property type="term" value="P:triglyceride metabolic process"/>
    <property type="evidence" value="ECO:0007669"/>
    <property type="project" value="UniProtKB-ARBA"/>
</dbReference>
<dbReference type="OMA" id="RACLMGE"/>
<feature type="compositionally biased region" description="Basic and acidic residues" evidence="7">
    <location>
        <begin position="828"/>
        <end position="846"/>
    </location>
</feature>
<comment type="similarity">
    <text evidence="6">Belongs to the PLPL family.</text>
</comment>